<comment type="caution">
    <text evidence="3">The sequence shown here is derived from an EMBL/GenBank/DDBJ whole genome shotgun (WGS) entry which is preliminary data.</text>
</comment>
<dbReference type="Proteomes" id="UP000663868">
    <property type="component" value="Unassembled WGS sequence"/>
</dbReference>
<organism evidence="3 5">
    <name type="scientific">Adineta steineri</name>
    <dbReference type="NCBI Taxonomy" id="433720"/>
    <lineage>
        <taxon>Eukaryota</taxon>
        <taxon>Metazoa</taxon>
        <taxon>Spiralia</taxon>
        <taxon>Gnathifera</taxon>
        <taxon>Rotifera</taxon>
        <taxon>Eurotatoria</taxon>
        <taxon>Bdelloidea</taxon>
        <taxon>Adinetida</taxon>
        <taxon>Adinetidae</taxon>
        <taxon>Adineta</taxon>
    </lineage>
</organism>
<dbReference type="GO" id="GO:0005737">
    <property type="term" value="C:cytoplasm"/>
    <property type="evidence" value="ECO:0007669"/>
    <property type="project" value="TreeGrafter"/>
</dbReference>
<sequence length="343" mass="40146">MGANESVSIRINFNRSNRFYFTGEQVSGNISIDNLREKVKLDEIFIELVGELGYTTQETRTKNDLNGKSTSENYTSYHHIPFLTTRLPLVQPHHVQDQMILSRGHYTWPFEFTLPESLPPTTQPNLTVYPNVRYLIRIVLDKPWYKFNQTQAYLFTVCPKINLSYQTIHFNKQNRKQLQFEGCLLRNGIIPGQSFSIQIKLQNPERTKIKRIEVAFIQHRQTSVDRHKEIILSADLPGFYEFDGASLEQTFELPLSNDYIAPTYSFETSWHNHPYRLIIEYELILTIKPHGFFTKFEVSVPVIVGTQSNHENQIQEKYDEKNTYQMVDELEPPPSYESIVNTK</sequence>
<evidence type="ECO:0000313" key="3">
    <source>
        <dbReference type="EMBL" id="CAF0723368.1"/>
    </source>
</evidence>
<dbReference type="InterPro" id="IPR011021">
    <property type="entry name" value="Arrestin-like_N"/>
</dbReference>
<accession>A0A813MNA6</accession>
<dbReference type="Pfam" id="PF02752">
    <property type="entry name" value="Arrestin_C"/>
    <property type="match status" value="1"/>
</dbReference>
<feature type="domain" description="Arrestin C-terminal-like" evidence="2">
    <location>
        <begin position="174"/>
        <end position="309"/>
    </location>
</feature>
<evidence type="ECO:0000256" key="1">
    <source>
        <dbReference type="ARBA" id="ARBA00005298"/>
    </source>
</evidence>
<dbReference type="Proteomes" id="UP000663860">
    <property type="component" value="Unassembled WGS sequence"/>
</dbReference>
<dbReference type="Pfam" id="PF00339">
    <property type="entry name" value="Arrestin_N"/>
    <property type="match status" value="1"/>
</dbReference>
<dbReference type="InterPro" id="IPR050357">
    <property type="entry name" value="Arrestin_domain-protein"/>
</dbReference>
<evidence type="ECO:0000259" key="2">
    <source>
        <dbReference type="SMART" id="SM01017"/>
    </source>
</evidence>
<dbReference type="Gene3D" id="2.60.40.640">
    <property type="match status" value="2"/>
</dbReference>
<reference evidence="3" key="1">
    <citation type="submission" date="2021-02" db="EMBL/GenBank/DDBJ databases">
        <authorList>
            <person name="Nowell W R."/>
        </authorList>
    </citation>
    <scope>NUCLEOTIDE SEQUENCE</scope>
</reference>
<dbReference type="InterPro" id="IPR011022">
    <property type="entry name" value="Arrestin_C-like"/>
</dbReference>
<dbReference type="PANTHER" id="PTHR11188:SF17">
    <property type="entry name" value="FI21816P1"/>
    <property type="match status" value="1"/>
</dbReference>
<name>A0A813MNA6_9BILA</name>
<dbReference type="SUPFAM" id="SSF81296">
    <property type="entry name" value="E set domains"/>
    <property type="match status" value="2"/>
</dbReference>
<feature type="domain" description="Arrestin C-terminal-like" evidence="2">
    <location>
        <begin position="3"/>
        <end position="159"/>
    </location>
</feature>
<protein>
    <recommendedName>
        <fullName evidence="2">Arrestin C-terminal-like domain-containing protein</fullName>
    </recommendedName>
</protein>
<proteinExistence type="inferred from homology"/>
<evidence type="ECO:0000313" key="4">
    <source>
        <dbReference type="EMBL" id="CAF3862940.1"/>
    </source>
</evidence>
<gene>
    <name evidence="3" type="ORF">IZO911_LOCUS2153</name>
    <name evidence="4" type="ORF">KXQ929_LOCUS20759</name>
</gene>
<dbReference type="GO" id="GO:0015031">
    <property type="term" value="P:protein transport"/>
    <property type="evidence" value="ECO:0007669"/>
    <property type="project" value="TreeGrafter"/>
</dbReference>
<dbReference type="SMART" id="SM01017">
    <property type="entry name" value="Arrestin_C"/>
    <property type="match status" value="2"/>
</dbReference>
<dbReference type="AlphaFoldDB" id="A0A813MNA6"/>
<evidence type="ECO:0000313" key="5">
    <source>
        <dbReference type="Proteomes" id="UP000663860"/>
    </source>
</evidence>
<dbReference type="InterPro" id="IPR014752">
    <property type="entry name" value="Arrestin-like_C"/>
</dbReference>
<comment type="similarity">
    <text evidence="1">Belongs to the arrestin family.</text>
</comment>
<dbReference type="EMBL" id="CAJNOE010000010">
    <property type="protein sequence ID" value="CAF0723368.1"/>
    <property type="molecule type" value="Genomic_DNA"/>
</dbReference>
<dbReference type="InterPro" id="IPR014756">
    <property type="entry name" value="Ig_E-set"/>
</dbReference>
<dbReference type="PANTHER" id="PTHR11188">
    <property type="entry name" value="ARRESTIN DOMAIN CONTAINING PROTEIN"/>
    <property type="match status" value="1"/>
</dbReference>
<dbReference type="EMBL" id="CAJOBB010001477">
    <property type="protein sequence ID" value="CAF3862940.1"/>
    <property type="molecule type" value="Genomic_DNA"/>
</dbReference>